<dbReference type="InterPro" id="IPR007110">
    <property type="entry name" value="Ig-like_dom"/>
</dbReference>
<dbReference type="EMBL" id="WNYA01000545">
    <property type="protein sequence ID" value="KAG8548010.1"/>
    <property type="molecule type" value="Genomic_DNA"/>
</dbReference>
<evidence type="ECO:0000256" key="2">
    <source>
        <dbReference type="ARBA" id="ARBA00022729"/>
    </source>
</evidence>
<feature type="chain" id="PRO_5044715460" description="Ig-like domain-containing protein" evidence="7">
    <location>
        <begin position="23"/>
        <end position="373"/>
    </location>
</feature>
<dbReference type="SMART" id="SM00409">
    <property type="entry name" value="IG"/>
    <property type="match status" value="1"/>
</dbReference>
<organism evidence="9 10">
    <name type="scientific">Engystomops pustulosus</name>
    <name type="common">Tungara frog</name>
    <name type="synonym">Physalaemus pustulosus</name>
    <dbReference type="NCBI Taxonomy" id="76066"/>
    <lineage>
        <taxon>Eukaryota</taxon>
        <taxon>Metazoa</taxon>
        <taxon>Chordata</taxon>
        <taxon>Craniata</taxon>
        <taxon>Vertebrata</taxon>
        <taxon>Euteleostomi</taxon>
        <taxon>Amphibia</taxon>
        <taxon>Batrachia</taxon>
        <taxon>Anura</taxon>
        <taxon>Neobatrachia</taxon>
        <taxon>Hyloidea</taxon>
        <taxon>Leptodactylidae</taxon>
        <taxon>Leiuperinae</taxon>
        <taxon>Engystomops</taxon>
    </lineage>
</organism>
<accession>A0AAV6ZKZ6</accession>
<protein>
    <recommendedName>
        <fullName evidence="8">Ig-like domain-containing protein</fullName>
    </recommendedName>
</protein>
<comment type="caution">
    <text evidence="9">The sequence shown here is derived from an EMBL/GenBank/DDBJ whole genome shotgun (WGS) entry which is preliminary data.</text>
</comment>
<keyword evidence="2 7" id="KW-0732">Signal</keyword>
<evidence type="ECO:0000256" key="7">
    <source>
        <dbReference type="SAM" id="SignalP"/>
    </source>
</evidence>
<reference evidence="9" key="1">
    <citation type="thesis" date="2020" institute="ProQuest LLC" country="789 East Eisenhower Parkway, Ann Arbor, MI, USA">
        <title>Comparative Genomics and Chromosome Evolution.</title>
        <authorList>
            <person name="Mudd A.B."/>
        </authorList>
    </citation>
    <scope>NUCLEOTIDE SEQUENCE</scope>
    <source>
        <strain evidence="9">237g6f4</strain>
        <tissue evidence="9">Blood</tissue>
    </source>
</reference>
<evidence type="ECO:0000256" key="6">
    <source>
        <dbReference type="SAM" id="Phobius"/>
    </source>
</evidence>
<dbReference type="PANTHER" id="PTHR12080">
    <property type="entry name" value="SIGNALING LYMPHOCYTIC ACTIVATION MOLECULE"/>
    <property type="match status" value="1"/>
</dbReference>
<sequence>MIGHIVGILSILLAANLLISEGQVHLPVYGIINQEVVLRLPVDQTGSGLEMYWTFQSIILAHFSNNQMKIINEKFMTRLEPSDSGTTLRIHNLTMEDAGIYAVSVHTAGRKIYQTSYNLTVYEPVPSPYLRTEVMGYRTDGCNVTLQCSVPSHPSHLSYTWKYRHQDQEYQLYDSGSTTQISLAPDHQDMEILCIVHNPADHKNVSSTLQEICSDHANSPDIEKGIKRRYYLLIVLYVVVFTVIASAGWYFMKRNKRRKAEENRKEEPQEEVAYTKIKHPPGKNNDNKESTPRTNESEVRDQAKSETRDSRTVLDSALVEGYTPVRCYTPVDATPIAGSLLSITDEFTNGSGLGDGRPRRELVLYSGIGSKGL</sequence>
<dbReference type="GO" id="GO:0016020">
    <property type="term" value="C:membrane"/>
    <property type="evidence" value="ECO:0007669"/>
    <property type="project" value="UniProtKB-SubCell"/>
</dbReference>
<feature type="transmembrane region" description="Helical" evidence="6">
    <location>
        <begin position="230"/>
        <end position="251"/>
    </location>
</feature>
<dbReference type="EMBL" id="WNYA01000545">
    <property type="protein sequence ID" value="KAG8548007.1"/>
    <property type="molecule type" value="Genomic_DNA"/>
</dbReference>
<dbReference type="EMBL" id="WNYA01000545">
    <property type="protein sequence ID" value="KAG8548011.1"/>
    <property type="molecule type" value="Genomic_DNA"/>
</dbReference>
<evidence type="ECO:0000256" key="4">
    <source>
        <dbReference type="ARBA" id="ARBA00023180"/>
    </source>
</evidence>
<gene>
    <name evidence="9" type="ORF">GDO81_026885</name>
</gene>
<evidence type="ECO:0000313" key="10">
    <source>
        <dbReference type="Proteomes" id="UP000824782"/>
    </source>
</evidence>
<evidence type="ECO:0000256" key="5">
    <source>
        <dbReference type="SAM" id="MobiDB-lite"/>
    </source>
</evidence>
<dbReference type="EMBL" id="WNYA01000545">
    <property type="protein sequence ID" value="KAG8548006.1"/>
    <property type="molecule type" value="Genomic_DNA"/>
</dbReference>
<dbReference type="InterPro" id="IPR036179">
    <property type="entry name" value="Ig-like_dom_sf"/>
</dbReference>
<feature type="signal peptide" evidence="7">
    <location>
        <begin position="1"/>
        <end position="22"/>
    </location>
</feature>
<dbReference type="EMBL" id="WNYA01000545">
    <property type="protein sequence ID" value="KAG8548008.1"/>
    <property type="molecule type" value="Genomic_DNA"/>
</dbReference>
<feature type="domain" description="Ig-like" evidence="8">
    <location>
        <begin position="126"/>
        <end position="206"/>
    </location>
</feature>
<evidence type="ECO:0000313" key="9">
    <source>
        <dbReference type="EMBL" id="KAG8548010.1"/>
    </source>
</evidence>
<dbReference type="Pfam" id="PF07686">
    <property type="entry name" value="V-set"/>
    <property type="match status" value="1"/>
</dbReference>
<keyword evidence="10" id="KW-1185">Reference proteome</keyword>
<dbReference type="SUPFAM" id="SSF48726">
    <property type="entry name" value="Immunoglobulin"/>
    <property type="match status" value="2"/>
</dbReference>
<evidence type="ECO:0000259" key="8">
    <source>
        <dbReference type="PROSITE" id="PS50835"/>
    </source>
</evidence>
<dbReference type="Gene3D" id="2.60.40.10">
    <property type="entry name" value="Immunoglobulins"/>
    <property type="match status" value="2"/>
</dbReference>
<proteinExistence type="predicted"/>
<keyword evidence="4" id="KW-0325">Glycoprotein</keyword>
<keyword evidence="3 6" id="KW-0472">Membrane</keyword>
<dbReference type="InterPro" id="IPR003599">
    <property type="entry name" value="Ig_sub"/>
</dbReference>
<evidence type="ECO:0000256" key="3">
    <source>
        <dbReference type="ARBA" id="ARBA00023136"/>
    </source>
</evidence>
<feature type="compositionally biased region" description="Basic and acidic residues" evidence="5">
    <location>
        <begin position="285"/>
        <end position="311"/>
    </location>
</feature>
<dbReference type="PANTHER" id="PTHR12080:SF121">
    <property type="entry name" value="IG-LIKE DOMAIN-CONTAINING PROTEIN-RELATED"/>
    <property type="match status" value="1"/>
</dbReference>
<keyword evidence="6" id="KW-1133">Transmembrane helix</keyword>
<dbReference type="InterPro" id="IPR013106">
    <property type="entry name" value="Ig_V-set"/>
</dbReference>
<comment type="subcellular location">
    <subcellularLocation>
        <location evidence="1">Membrane</location>
    </subcellularLocation>
</comment>
<name>A0AAV6ZKZ6_ENGPU</name>
<feature type="region of interest" description="Disordered" evidence="5">
    <location>
        <begin position="256"/>
        <end position="311"/>
    </location>
</feature>
<dbReference type="InterPro" id="IPR015631">
    <property type="entry name" value="CD2/SLAM_rcpt"/>
</dbReference>
<dbReference type="InterPro" id="IPR013783">
    <property type="entry name" value="Ig-like_fold"/>
</dbReference>
<keyword evidence="6" id="KW-0812">Transmembrane</keyword>
<evidence type="ECO:0000256" key="1">
    <source>
        <dbReference type="ARBA" id="ARBA00004370"/>
    </source>
</evidence>
<dbReference type="EMBL" id="WNYA01000545">
    <property type="protein sequence ID" value="KAG8548009.1"/>
    <property type="molecule type" value="Genomic_DNA"/>
</dbReference>
<dbReference type="Proteomes" id="UP000824782">
    <property type="component" value="Unassembled WGS sequence"/>
</dbReference>
<dbReference type="AlphaFoldDB" id="A0AAV6ZKZ6"/>
<dbReference type="PROSITE" id="PS50835">
    <property type="entry name" value="IG_LIKE"/>
    <property type="match status" value="1"/>
</dbReference>